<proteinExistence type="predicted"/>
<protein>
    <submittedName>
        <fullName evidence="1">Uncharacterized protein</fullName>
    </submittedName>
</protein>
<evidence type="ECO:0000313" key="1">
    <source>
        <dbReference type="EMBL" id="QHT34399.1"/>
    </source>
</evidence>
<reference evidence="1" key="1">
    <citation type="journal article" date="2020" name="Nature">
        <title>Giant virus diversity and host interactions through global metagenomics.</title>
        <authorList>
            <person name="Schulz F."/>
            <person name="Roux S."/>
            <person name="Paez-Espino D."/>
            <person name="Jungbluth S."/>
            <person name="Walsh D.A."/>
            <person name="Denef V.J."/>
            <person name="McMahon K.D."/>
            <person name="Konstantinidis K.T."/>
            <person name="Eloe-Fadrosh E.A."/>
            <person name="Kyrpides N.C."/>
            <person name="Woyke T."/>
        </authorList>
    </citation>
    <scope>NUCLEOTIDE SEQUENCE</scope>
    <source>
        <strain evidence="1">GVMAG-M-3300009163-63</strain>
    </source>
</reference>
<dbReference type="AlphaFoldDB" id="A0A6C0F1I5"/>
<organism evidence="1">
    <name type="scientific">viral metagenome</name>
    <dbReference type="NCBI Taxonomy" id="1070528"/>
    <lineage>
        <taxon>unclassified sequences</taxon>
        <taxon>metagenomes</taxon>
        <taxon>organismal metagenomes</taxon>
    </lineage>
</organism>
<dbReference type="EMBL" id="MN738999">
    <property type="protein sequence ID" value="QHT34399.1"/>
    <property type="molecule type" value="Genomic_DNA"/>
</dbReference>
<accession>A0A6C0F1I5</accession>
<name>A0A6C0F1I5_9ZZZZ</name>
<sequence length="46" mass="5602">MNNQISEYTKKYLLKHGQLEAQMLDQPTYRDKVCSWVQKYLSRHTK</sequence>